<dbReference type="GO" id="GO:0006355">
    <property type="term" value="P:regulation of DNA-templated transcription"/>
    <property type="evidence" value="ECO:0007669"/>
    <property type="project" value="InterPro"/>
</dbReference>
<gene>
    <name evidence="3 5" type="primary">yacG</name>
    <name evidence="5" type="ORF">CA13_67530</name>
</gene>
<evidence type="ECO:0000256" key="1">
    <source>
        <dbReference type="ARBA" id="ARBA00022723"/>
    </source>
</evidence>
<name>A0A5C5YMW3_9BACT</name>
<organism evidence="5 6">
    <name type="scientific">Novipirellula herctigrandis</name>
    <dbReference type="NCBI Taxonomy" id="2527986"/>
    <lineage>
        <taxon>Bacteria</taxon>
        <taxon>Pseudomonadati</taxon>
        <taxon>Planctomycetota</taxon>
        <taxon>Planctomycetia</taxon>
        <taxon>Pirellulales</taxon>
        <taxon>Pirellulaceae</taxon>
        <taxon>Novipirellula</taxon>
    </lineage>
</organism>
<dbReference type="SUPFAM" id="SSF57716">
    <property type="entry name" value="Glucocorticoid receptor-like (DNA-binding domain)"/>
    <property type="match status" value="1"/>
</dbReference>
<feature type="binding site" evidence="3">
    <location>
        <position position="65"/>
    </location>
    <ligand>
        <name>Zn(2+)</name>
        <dbReference type="ChEBI" id="CHEBI:29105"/>
    </ligand>
</feature>
<sequence length="143" mass="15362">MRHSICSGQCQSLPLGIRNVGGTLTGVRKFPVTPKFPATPKSSVAHNAMKDNSRPDPFSTSKLVCPTCGVAFRFEETVTPPFCSNRCQLIDLGRWLDEEIGVPFEGEPGETPVEYRDVDDDVSSDASSGGRNTGGESTGIQDL</sequence>
<dbReference type="Proteomes" id="UP000315010">
    <property type="component" value="Unassembled WGS sequence"/>
</dbReference>
<dbReference type="InterPro" id="IPR005584">
    <property type="entry name" value="DNA_gyrase_inhibitor_YacG"/>
</dbReference>
<evidence type="ECO:0000313" key="5">
    <source>
        <dbReference type="EMBL" id="TWT76261.1"/>
    </source>
</evidence>
<dbReference type="InterPro" id="IPR013088">
    <property type="entry name" value="Znf_NHR/GATA"/>
</dbReference>
<dbReference type="AlphaFoldDB" id="A0A5C5YMW3"/>
<dbReference type="GO" id="GO:0008270">
    <property type="term" value="F:zinc ion binding"/>
    <property type="evidence" value="ECO:0007669"/>
    <property type="project" value="UniProtKB-UniRule"/>
</dbReference>
<feature type="binding site" evidence="3">
    <location>
        <position position="87"/>
    </location>
    <ligand>
        <name>Zn(2+)</name>
        <dbReference type="ChEBI" id="CHEBI:29105"/>
    </ligand>
</feature>
<keyword evidence="2 3" id="KW-0862">Zinc</keyword>
<comment type="cofactor">
    <cofactor evidence="3">
        <name>Zn(2+)</name>
        <dbReference type="ChEBI" id="CHEBI:29105"/>
    </cofactor>
    <text evidence="3">Binds 1 zinc ion.</text>
</comment>
<dbReference type="PANTHER" id="PTHR36150">
    <property type="entry name" value="DNA GYRASE INHIBITOR YACG"/>
    <property type="match status" value="1"/>
</dbReference>
<evidence type="ECO:0000256" key="4">
    <source>
        <dbReference type="SAM" id="MobiDB-lite"/>
    </source>
</evidence>
<dbReference type="HAMAP" id="MF_00649">
    <property type="entry name" value="DNA_gyrase_inhibitor_YacG"/>
    <property type="match status" value="1"/>
</dbReference>
<evidence type="ECO:0000256" key="2">
    <source>
        <dbReference type="ARBA" id="ARBA00022833"/>
    </source>
</evidence>
<accession>A0A5C5YMW3</accession>
<dbReference type="Gene3D" id="3.30.50.10">
    <property type="entry name" value="Erythroid Transcription Factor GATA-1, subunit A"/>
    <property type="match status" value="1"/>
</dbReference>
<comment type="function">
    <text evidence="3">Inhibits all the catalytic activities of DNA gyrase by preventing its interaction with DNA. Acts by binding directly to the C-terminal domain of GyrB, which probably disrupts DNA binding by the gyrase.</text>
</comment>
<dbReference type="PANTHER" id="PTHR36150:SF1">
    <property type="entry name" value="DNA GYRASE INHIBITOR YACG"/>
    <property type="match status" value="1"/>
</dbReference>
<reference evidence="5 6" key="1">
    <citation type="submission" date="2019-02" db="EMBL/GenBank/DDBJ databases">
        <title>Deep-cultivation of Planctomycetes and their phenomic and genomic characterization uncovers novel biology.</title>
        <authorList>
            <person name="Wiegand S."/>
            <person name="Jogler M."/>
            <person name="Boedeker C."/>
            <person name="Pinto D."/>
            <person name="Vollmers J."/>
            <person name="Rivas-Marin E."/>
            <person name="Kohn T."/>
            <person name="Peeters S.H."/>
            <person name="Heuer A."/>
            <person name="Rast P."/>
            <person name="Oberbeckmann S."/>
            <person name="Bunk B."/>
            <person name="Jeske O."/>
            <person name="Meyerdierks A."/>
            <person name="Storesund J.E."/>
            <person name="Kallscheuer N."/>
            <person name="Luecker S."/>
            <person name="Lage O.M."/>
            <person name="Pohl T."/>
            <person name="Merkel B.J."/>
            <person name="Hornburger P."/>
            <person name="Mueller R.-W."/>
            <person name="Bruemmer F."/>
            <person name="Labrenz M."/>
            <person name="Spormann A.M."/>
            <person name="Op Den Camp H."/>
            <person name="Overmann J."/>
            <person name="Amann R."/>
            <person name="Jetten M.S.M."/>
            <person name="Mascher T."/>
            <person name="Medema M.H."/>
            <person name="Devos D.P."/>
            <person name="Kaster A.-K."/>
            <person name="Ovreas L."/>
            <person name="Rohde M."/>
            <person name="Galperin M.Y."/>
            <person name="Jogler C."/>
        </authorList>
    </citation>
    <scope>NUCLEOTIDE SEQUENCE [LARGE SCALE GENOMIC DNA]</scope>
    <source>
        <strain evidence="5 6">CA13</strain>
    </source>
</reference>
<comment type="similarity">
    <text evidence="3">Belongs to the DNA gyrase inhibitor YacG family.</text>
</comment>
<comment type="caution">
    <text evidence="5">The sequence shown here is derived from an EMBL/GenBank/DDBJ whole genome shotgun (WGS) entry which is preliminary data.</text>
</comment>
<protein>
    <recommendedName>
        <fullName evidence="3">DNA gyrase inhibitor YacG</fullName>
    </recommendedName>
</protein>
<keyword evidence="1 3" id="KW-0479">Metal-binding</keyword>
<evidence type="ECO:0000256" key="3">
    <source>
        <dbReference type="HAMAP-Rule" id="MF_00649"/>
    </source>
</evidence>
<proteinExistence type="inferred from homology"/>
<feature type="region of interest" description="Disordered" evidence="4">
    <location>
        <begin position="103"/>
        <end position="143"/>
    </location>
</feature>
<keyword evidence="6" id="KW-1185">Reference proteome</keyword>
<feature type="binding site" evidence="3">
    <location>
        <position position="68"/>
    </location>
    <ligand>
        <name>Zn(2+)</name>
        <dbReference type="ChEBI" id="CHEBI:29105"/>
    </ligand>
</feature>
<dbReference type="GO" id="GO:0008657">
    <property type="term" value="F:DNA topoisomerase type II (double strand cut, ATP-hydrolyzing) inhibitor activity"/>
    <property type="evidence" value="ECO:0007669"/>
    <property type="project" value="UniProtKB-UniRule"/>
</dbReference>
<feature type="binding site" evidence="3">
    <location>
        <position position="83"/>
    </location>
    <ligand>
        <name>Zn(2+)</name>
        <dbReference type="ChEBI" id="CHEBI:29105"/>
    </ligand>
</feature>
<dbReference type="EMBL" id="SJPJ01000002">
    <property type="protein sequence ID" value="TWT76261.1"/>
    <property type="molecule type" value="Genomic_DNA"/>
</dbReference>
<comment type="subunit">
    <text evidence="3">Interacts with GyrB.</text>
</comment>
<evidence type="ECO:0000313" key="6">
    <source>
        <dbReference type="Proteomes" id="UP000315010"/>
    </source>
</evidence>
<dbReference type="Pfam" id="PF03884">
    <property type="entry name" value="YacG"/>
    <property type="match status" value="1"/>
</dbReference>